<dbReference type="GO" id="GO:0005829">
    <property type="term" value="C:cytosol"/>
    <property type="evidence" value="ECO:0007669"/>
    <property type="project" value="TreeGrafter"/>
</dbReference>
<dbReference type="Gene3D" id="2.130.10.10">
    <property type="entry name" value="YVTN repeat-like/Quinoprotein amine dehydrogenase"/>
    <property type="match status" value="1"/>
</dbReference>
<evidence type="ECO:0000256" key="3">
    <source>
        <dbReference type="ARBA" id="ARBA00022694"/>
    </source>
</evidence>
<dbReference type="PANTHER" id="PTHR16288">
    <property type="entry name" value="WD40 REPEAT PROTEIN 4"/>
    <property type="match status" value="1"/>
</dbReference>
<dbReference type="Proteomes" id="UP000326877">
    <property type="component" value="Unassembled WGS sequence"/>
</dbReference>
<keyword evidence="4 6" id="KW-0677">Repeat</keyword>
<name>A0A5N7CSU7_PETAA</name>
<evidence type="ECO:0000313" key="8">
    <source>
        <dbReference type="EMBL" id="KAE8396688.1"/>
    </source>
</evidence>
<evidence type="ECO:0000256" key="1">
    <source>
        <dbReference type="ARBA" id="ARBA00004123"/>
    </source>
</evidence>
<proteinExistence type="inferred from homology"/>
<feature type="region of interest" description="Disordered" evidence="7">
    <location>
        <begin position="47"/>
        <end position="95"/>
    </location>
</feature>
<dbReference type="InterPro" id="IPR015943">
    <property type="entry name" value="WD40/YVTN_repeat-like_dom_sf"/>
</dbReference>
<comment type="similarity">
    <text evidence="6">Belongs to the WD repeat TRM82 family.</text>
</comment>
<evidence type="ECO:0000256" key="5">
    <source>
        <dbReference type="ARBA" id="ARBA00023242"/>
    </source>
</evidence>
<sequence>MMTANFQLPFQCIQYLEKRNTGSQRFLIASSGGKIYSYSAETGHRLSSWPRDVDASNANNSKATDAENGSDDQVPPEKKRKVSPSAEETVRNSKSAAKAPAWSSIPILVAHPNGDHVVALTAEDKYIRVFHLKEDGTFDQLSERCMPKRPCSIVLTDDGNTILCGDKFGDVYSLPLLPGDEPYVAPKPASRPKVPAATTLTVHSKRNLESLEQQLRYGQKTTSTEEKPALNFQHQLLLGHVSLLTDVAYVSVPKGVDSAQSRSYILTADRDEHIRISRYPQAHIIEGYCLGHTAFVSKLCIPRCAPEILISGGGDDFLLVWKWSEGLILQKIPLVEHPSETTQVVVRGIWATSFGALNIILVTLDGSSQLQCFVLESDGTLKAQNPIEMSGNVLDVTSIEKDSTIVVSVDSIREEGSTHEWRSNATSPSNLIETYRVKPGTENLEWEPVTDSLATNINSSGTSDVPADTDPKRRKELNDAFYSLGNLRKKLGEDD</sequence>
<keyword evidence="5 6" id="KW-0539">Nucleus</keyword>
<dbReference type="GO" id="GO:0043527">
    <property type="term" value="C:tRNA methyltransferase complex"/>
    <property type="evidence" value="ECO:0007669"/>
    <property type="project" value="TreeGrafter"/>
</dbReference>
<gene>
    <name evidence="8" type="ORF">BDV23DRAFT_143376</name>
</gene>
<dbReference type="InterPro" id="IPR028884">
    <property type="entry name" value="Trm82"/>
</dbReference>
<keyword evidence="8" id="KW-0808">Transferase</keyword>
<comment type="subcellular location">
    <subcellularLocation>
        <location evidence="1 6">Nucleus</location>
    </subcellularLocation>
</comment>
<evidence type="ECO:0000256" key="2">
    <source>
        <dbReference type="ARBA" id="ARBA00022574"/>
    </source>
</evidence>
<comment type="pathway">
    <text evidence="6">tRNA modification; N(7)-methylguanine-tRNA biosynthesis.</text>
</comment>
<keyword evidence="8" id="KW-0489">Methyltransferase</keyword>
<evidence type="ECO:0000256" key="6">
    <source>
        <dbReference type="HAMAP-Rule" id="MF_03056"/>
    </source>
</evidence>
<protein>
    <submittedName>
        <fullName evidence="8">Guanine-N(7)--methyltransferase non-catalytic subunit trm82</fullName>
    </submittedName>
</protein>
<dbReference type="EMBL" id="ML735214">
    <property type="protein sequence ID" value="KAE8396688.1"/>
    <property type="molecule type" value="Genomic_DNA"/>
</dbReference>
<dbReference type="GO" id="GO:0008168">
    <property type="term" value="F:methyltransferase activity"/>
    <property type="evidence" value="ECO:0007669"/>
    <property type="project" value="UniProtKB-KW"/>
</dbReference>
<dbReference type="OrthoDB" id="339900at2759"/>
<dbReference type="GO" id="GO:0005634">
    <property type="term" value="C:nucleus"/>
    <property type="evidence" value="ECO:0007669"/>
    <property type="project" value="UniProtKB-SubCell"/>
</dbReference>
<dbReference type="AlphaFoldDB" id="A0A5N7CSU7"/>
<dbReference type="PANTHER" id="PTHR16288:SF0">
    <property type="entry name" value="TRNA (GUANINE-N(7)-)-METHYLTRANSFERASE NON-CATALYTIC SUBUNIT WDR4"/>
    <property type="match status" value="1"/>
</dbReference>
<feature type="compositionally biased region" description="Polar residues" evidence="7">
    <location>
        <begin position="454"/>
        <end position="463"/>
    </location>
</feature>
<dbReference type="SUPFAM" id="SSF50978">
    <property type="entry name" value="WD40 repeat-like"/>
    <property type="match status" value="1"/>
</dbReference>
<evidence type="ECO:0000256" key="7">
    <source>
        <dbReference type="SAM" id="MobiDB-lite"/>
    </source>
</evidence>
<comment type="function">
    <text evidence="6">Required for the formation of N(7)-methylguanine at position 46 (m7G46) in tRNA. In the complex, it is required to stabilize and induce conformational changes of the catalytic subunit.</text>
</comment>
<feature type="region of interest" description="Disordered" evidence="7">
    <location>
        <begin position="454"/>
        <end position="476"/>
    </location>
</feature>
<reference evidence="8" key="1">
    <citation type="submission" date="2019-04" db="EMBL/GenBank/DDBJ databases">
        <title>Friends and foes A comparative genomics studyof 23 Aspergillus species from section Flavi.</title>
        <authorList>
            <consortium name="DOE Joint Genome Institute"/>
            <person name="Kjaerbolling I."/>
            <person name="Vesth T."/>
            <person name="Frisvad J.C."/>
            <person name="Nybo J.L."/>
            <person name="Theobald S."/>
            <person name="Kildgaard S."/>
            <person name="Isbrandt T."/>
            <person name="Kuo A."/>
            <person name="Sato A."/>
            <person name="Lyhne E.K."/>
            <person name="Kogle M.E."/>
            <person name="Wiebenga A."/>
            <person name="Kun R.S."/>
            <person name="Lubbers R.J."/>
            <person name="Makela M.R."/>
            <person name="Barry K."/>
            <person name="Chovatia M."/>
            <person name="Clum A."/>
            <person name="Daum C."/>
            <person name="Haridas S."/>
            <person name="He G."/>
            <person name="LaButti K."/>
            <person name="Lipzen A."/>
            <person name="Mondo S."/>
            <person name="Riley R."/>
            <person name="Salamov A."/>
            <person name="Simmons B.A."/>
            <person name="Magnuson J.K."/>
            <person name="Henrissat B."/>
            <person name="Mortensen U.H."/>
            <person name="Larsen T.O."/>
            <person name="Devries R.P."/>
            <person name="Grigoriev I.V."/>
            <person name="Machida M."/>
            <person name="Baker S.E."/>
            <person name="Andersen M.R."/>
        </authorList>
    </citation>
    <scope>NUCLEOTIDE SEQUENCE [LARGE SCALE GENOMIC DNA]</scope>
    <source>
        <strain evidence="8">IBT 14317</strain>
    </source>
</reference>
<dbReference type="UniPathway" id="UPA00989"/>
<keyword evidence="2 6" id="KW-0853">WD repeat</keyword>
<evidence type="ECO:0000256" key="4">
    <source>
        <dbReference type="ARBA" id="ARBA00022737"/>
    </source>
</evidence>
<dbReference type="GO" id="GO:0106004">
    <property type="term" value="P:tRNA (guanine-N7)-methylation"/>
    <property type="evidence" value="ECO:0007669"/>
    <property type="project" value="UniProtKB-UniRule"/>
</dbReference>
<dbReference type="HAMAP" id="MF_03056">
    <property type="entry name" value="TRM82"/>
    <property type="match status" value="1"/>
</dbReference>
<dbReference type="InterPro" id="IPR036322">
    <property type="entry name" value="WD40_repeat_dom_sf"/>
</dbReference>
<organism evidence="8">
    <name type="scientific">Petromyces alliaceus</name>
    <name type="common">Aspergillus alliaceus</name>
    <dbReference type="NCBI Taxonomy" id="209559"/>
    <lineage>
        <taxon>Eukaryota</taxon>
        <taxon>Fungi</taxon>
        <taxon>Dikarya</taxon>
        <taxon>Ascomycota</taxon>
        <taxon>Pezizomycotina</taxon>
        <taxon>Eurotiomycetes</taxon>
        <taxon>Eurotiomycetidae</taxon>
        <taxon>Eurotiales</taxon>
        <taxon>Aspergillaceae</taxon>
        <taxon>Aspergillus</taxon>
        <taxon>Aspergillus subgen. Circumdati</taxon>
    </lineage>
</organism>
<keyword evidence="3 6" id="KW-0819">tRNA processing</keyword>
<accession>A0A5N7CSU7</accession>